<name>I7GP28_MACFA</name>
<reference evidence="1" key="1">
    <citation type="journal article" date="2007" name="PLoS Biol.">
        <title>Rate of evolution in brain-expressed genes in humans and other primates.</title>
        <authorList>
            <person name="Wang H.-Y."/>
            <person name="Chien H.-C."/>
            <person name="Osada N."/>
            <person name="Hashimoto K."/>
            <person name="Sugano S."/>
            <person name="Gojobori T."/>
            <person name="Chou C.-K."/>
            <person name="Tsai S.-F."/>
            <person name="Wu C.-I."/>
            <person name="Shen C.-K.J."/>
        </authorList>
    </citation>
    <scope>NUCLEOTIDE SEQUENCE</scope>
</reference>
<proteinExistence type="evidence at transcript level"/>
<organism evidence="1">
    <name type="scientific">Macaca fascicularis</name>
    <name type="common">Crab-eating macaque</name>
    <name type="synonym">Cynomolgus monkey</name>
    <dbReference type="NCBI Taxonomy" id="9541"/>
    <lineage>
        <taxon>Eukaryota</taxon>
        <taxon>Metazoa</taxon>
        <taxon>Chordata</taxon>
        <taxon>Craniata</taxon>
        <taxon>Vertebrata</taxon>
        <taxon>Euteleostomi</taxon>
        <taxon>Mammalia</taxon>
        <taxon>Eutheria</taxon>
        <taxon>Euarchontoglires</taxon>
        <taxon>Primates</taxon>
        <taxon>Haplorrhini</taxon>
        <taxon>Catarrhini</taxon>
        <taxon>Cercopithecidae</taxon>
        <taxon>Cercopithecinae</taxon>
        <taxon>Macaca</taxon>
    </lineage>
</organism>
<evidence type="ECO:0000313" key="1">
    <source>
        <dbReference type="EMBL" id="BAE90726.1"/>
    </source>
</evidence>
<dbReference type="GO" id="GO:0016301">
    <property type="term" value="F:kinase activity"/>
    <property type="evidence" value="ECO:0007669"/>
    <property type="project" value="UniProtKB-KW"/>
</dbReference>
<accession>I7GP28</accession>
<dbReference type="AlphaFoldDB" id="I7GP28"/>
<keyword evidence="1" id="KW-0418">Kinase</keyword>
<protein>
    <submittedName>
        <fullName evidence="1">Macaca fascicularis brain cDNA clone: QflA-23628, similar to human cyclin-dependent kinase 5 (CDK5), mRNA, RefSeq: NM_004935.2</fullName>
    </submittedName>
</protein>
<sequence>MHSPVNPGVTRWLGERWRKPVLRSSRGRWELNATNQVRAGPPRLGI</sequence>
<keyword evidence="1" id="KW-0808">Transferase</keyword>
<dbReference type="EMBL" id="AB173664">
    <property type="protein sequence ID" value="BAE90726.1"/>
    <property type="molecule type" value="mRNA"/>
</dbReference>